<evidence type="ECO:0000256" key="14">
    <source>
        <dbReference type="ARBA" id="ARBA00023204"/>
    </source>
</evidence>
<organism evidence="20 21">
    <name type="scientific">Lapidilactobacillus gannanensis</name>
    <dbReference type="NCBI Taxonomy" id="2486002"/>
    <lineage>
        <taxon>Bacteria</taxon>
        <taxon>Bacillati</taxon>
        <taxon>Bacillota</taxon>
        <taxon>Bacilli</taxon>
        <taxon>Lactobacillales</taxon>
        <taxon>Lactobacillaceae</taxon>
        <taxon>Lapidilactobacillus</taxon>
    </lineage>
</organism>
<keyword evidence="12" id="KW-0411">Iron-sulfur</keyword>
<comment type="cofactor">
    <cofactor evidence="1">
        <name>[4Fe-4S] cluster</name>
        <dbReference type="ChEBI" id="CHEBI:49883"/>
    </cofactor>
</comment>
<dbReference type="Gene3D" id="3.40.50.300">
    <property type="entry name" value="P-loop containing nucleotide triphosphate hydrolases"/>
    <property type="match status" value="2"/>
</dbReference>
<dbReference type="InterPro" id="IPR010614">
    <property type="entry name" value="RAD3-like_helicase_DEAD"/>
</dbReference>
<keyword evidence="3" id="KW-0540">Nuclease</keyword>
<evidence type="ECO:0000259" key="19">
    <source>
        <dbReference type="PROSITE" id="PS51193"/>
    </source>
</evidence>
<dbReference type="InterPro" id="IPR011545">
    <property type="entry name" value="DEAD/DEAH_box_helicase_dom"/>
</dbReference>
<dbReference type="Gene3D" id="1.10.30.20">
    <property type="entry name" value="Bacterial XPD DNA helicase, FeS cluster domain"/>
    <property type="match status" value="1"/>
</dbReference>
<evidence type="ECO:0000256" key="4">
    <source>
        <dbReference type="ARBA" id="ARBA00022723"/>
    </source>
</evidence>
<name>A0ABW4BQ93_9LACO</name>
<dbReference type="SUPFAM" id="SSF52540">
    <property type="entry name" value="P-loop containing nucleoside triphosphate hydrolases"/>
    <property type="match status" value="2"/>
</dbReference>
<dbReference type="Pfam" id="PF00270">
    <property type="entry name" value="DEAD"/>
    <property type="match status" value="1"/>
</dbReference>
<dbReference type="InterPro" id="IPR014001">
    <property type="entry name" value="Helicase_ATP-bd"/>
</dbReference>
<evidence type="ECO:0000256" key="8">
    <source>
        <dbReference type="ARBA" id="ARBA00022806"/>
    </source>
</evidence>
<dbReference type="PANTHER" id="PTHR11472">
    <property type="entry name" value="DNA REPAIR DEAD HELICASE RAD3/XP-D SUBFAMILY MEMBER"/>
    <property type="match status" value="1"/>
</dbReference>
<evidence type="ECO:0000256" key="3">
    <source>
        <dbReference type="ARBA" id="ARBA00022722"/>
    </source>
</evidence>
<dbReference type="Pfam" id="PF12705">
    <property type="entry name" value="PDDEXK_1"/>
    <property type="match status" value="1"/>
</dbReference>
<dbReference type="GO" id="GO:0004386">
    <property type="term" value="F:helicase activity"/>
    <property type="evidence" value="ECO:0007669"/>
    <property type="project" value="UniProtKB-KW"/>
</dbReference>
<keyword evidence="10" id="KW-0067">ATP-binding</keyword>
<evidence type="ECO:0000256" key="15">
    <source>
        <dbReference type="ARBA" id="ARBA00023235"/>
    </source>
</evidence>
<reference evidence="21" key="1">
    <citation type="journal article" date="2019" name="Int. J. Syst. Evol. Microbiol.">
        <title>The Global Catalogue of Microorganisms (GCM) 10K type strain sequencing project: providing services to taxonomists for standard genome sequencing and annotation.</title>
        <authorList>
            <consortium name="The Broad Institute Genomics Platform"/>
            <consortium name="The Broad Institute Genome Sequencing Center for Infectious Disease"/>
            <person name="Wu L."/>
            <person name="Ma J."/>
        </authorList>
    </citation>
    <scope>NUCLEOTIDE SEQUENCE [LARGE SCALE GENOMIC DNA]</scope>
    <source>
        <strain evidence="21">CCM 8937</strain>
    </source>
</reference>
<evidence type="ECO:0000256" key="17">
    <source>
        <dbReference type="ARBA" id="ARBA00044969"/>
    </source>
</evidence>
<comment type="catalytic activity">
    <reaction evidence="18">
        <text>ATP + H2O = ADP + phosphate + H(+)</text>
        <dbReference type="Rhea" id="RHEA:13065"/>
        <dbReference type="ChEBI" id="CHEBI:15377"/>
        <dbReference type="ChEBI" id="CHEBI:15378"/>
        <dbReference type="ChEBI" id="CHEBI:30616"/>
        <dbReference type="ChEBI" id="CHEBI:43474"/>
        <dbReference type="ChEBI" id="CHEBI:456216"/>
        <dbReference type="EC" id="5.6.2.3"/>
    </reaction>
</comment>
<accession>A0ABW4BQ93</accession>
<evidence type="ECO:0000256" key="18">
    <source>
        <dbReference type="ARBA" id="ARBA00048954"/>
    </source>
</evidence>
<evidence type="ECO:0000256" key="10">
    <source>
        <dbReference type="ARBA" id="ARBA00022840"/>
    </source>
</evidence>
<dbReference type="InterPro" id="IPR014013">
    <property type="entry name" value="Helic_SF1/SF2_ATP-bd_DinG/Rad3"/>
</dbReference>
<dbReference type="Gene3D" id="1.10.275.40">
    <property type="match status" value="1"/>
</dbReference>
<dbReference type="EMBL" id="JBHTOH010000062">
    <property type="protein sequence ID" value="MFD1411363.1"/>
    <property type="molecule type" value="Genomic_DNA"/>
</dbReference>
<dbReference type="PANTHER" id="PTHR11472:SF34">
    <property type="entry name" value="REGULATOR OF TELOMERE ELONGATION HELICASE 1"/>
    <property type="match status" value="1"/>
</dbReference>
<keyword evidence="6" id="KW-0227">DNA damage</keyword>
<evidence type="ECO:0000256" key="11">
    <source>
        <dbReference type="ARBA" id="ARBA00023004"/>
    </source>
</evidence>
<gene>
    <name evidence="20" type="ORF">ACFQ4R_07165</name>
</gene>
<dbReference type="InterPro" id="IPR011604">
    <property type="entry name" value="PDDEXK-like_dom_sf"/>
</dbReference>
<keyword evidence="7" id="KW-0378">Hydrolase</keyword>
<dbReference type="Proteomes" id="UP001597191">
    <property type="component" value="Unassembled WGS sequence"/>
</dbReference>
<evidence type="ECO:0000313" key="20">
    <source>
        <dbReference type="EMBL" id="MFD1411363.1"/>
    </source>
</evidence>
<protein>
    <recommendedName>
        <fullName evidence="17">DNA 5'-3' helicase</fullName>
        <ecNumber evidence="17">5.6.2.3</ecNumber>
    </recommendedName>
</protein>
<evidence type="ECO:0000256" key="13">
    <source>
        <dbReference type="ARBA" id="ARBA00023125"/>
    </source>
</evidence>
<evidence type="ECO:0000256" key="7">
    <source>
        <dbReference type="ARBA" id="ARBA00022801"/>
    </source>
</evidence>
<dbReference type="RefSeq" id="WP_225420254.1">
    <property type="nucleotide sequence ID" value="NZ_JBHTOH010000062.1"/>
</dbReference>
<dbReference type="Gene3D" id="3.90.320.10">
    <property type="match status" value="1"/>
</dbReference>
<dbReference type="Pfam" id="PF06733">
    <property type="entry name" value="DEAD_2"/>
    <property type="match status" value="1"/>
</dbReference>
<keyword evidence="2" id="KW-0004">4Fe-4S</keyword>
<dbReference type="SMART" id="SM00488">
    <property type="entry name" value="DEXDc2"/>
    <property type="match status" value="1"/>
</dbReference>
<dbReference type="InterPro" id="IPR045028">
    <property type="entry name" value="DinG/Rad3-like"/>
</dbReference>
<feature type="domain" description="Helicase ATP-binding" evidence="19">
    <location>
        <begin position="187"/>
        <end position="444"/>
    </location>
</feature>
<keyword evidence="13" id="KW-0238">DNA-binding</keyword>
<evidence type="ECO:0000256" key="9">
    <source>
        <dbReference type="ARBA" id="ARBA00022839"/>
    </source>
</evidence>
<keyword evidence="8 20" id="KW-0347">Helicase</keyword>
<dbReference type="SMART" id="SM00487">
    <property type="entry name" value="DEXDc"/>
    <property type="match status" value="1"/>
</dbReference>
<dbReference type="Pfam" id="PF13307">
    <property type="entry name" value="Helicase_C_2"/>
    <property type="match status" value="1"/>
</dbReference>
<evidence type="ECO:0000313" key="21">
    <source>
        <dbReference type="Proteomes" id="UP001597191"/>
    </source>
</evidence>
<dbReference type="InterPro" id="IPR006554">
    <property type="entry name" value="Helicase-like_DEXD_c2"/>
</dbReference>
<keyword evidence="9" id="KW-0269">Exonuclease</keyword>
<dbReference type="InterPro" id="IPR038726">
    <property type="entry name" value="PDDEXK_AddAB-type"/>
</dbReference>
<evidence type="ECO:0000256" key="12">
    <source>
        <dbReference type="ARBA" id="ARBA00023014"/>
    </source>
</evidence>
<comment type="caution">
    <text evidence="20">The sequence shown here is derived from an EMBL/GenBank/DDBJ whole genome shotgun (WGS) entry which is preliminary data.</text>
</comment>
<keyword evidence="14" id="KW-0234">DNA repair</keyword>
<evidence type="ECO:0000256" key="5">
    <source>
        <dbReference type="ARBA" id="ARBA00022741"/>
    </source>
</evidence>
<dbReference type="PROSITE" id="PS51193">
    <property type="entry name" value="HELICASE_ATP_BIND_2"/>
    <property type="match status" value="1"/>
</dbReference>
<dbReference type="EC" id="5.6.2.3" evidence="17"/>
<keyword evidence="15" id="KW-0413">Isomerase</keyword>
<evidence type="ECO:0000256" key="1">
    <source>
        <dbReference type="ARBA" id="ARBA00001966"/>
    </source>
</evidence>
<evidence type="ECO:0000256" key="6">
    <source>
        <dbReference type="ARBA" id="ARBA00022763"/>
    </source>
</evidence>
<evidence type="ECO:0000256" key="16">
    <source>
        <dbReference type="ARBA" id="ARBA00038058"/>
    </source>
</evidence>
<evidence type="ECO:0000256" key="2">
    <source>
        <dbReference type="ARBA" id="ARBA00022485"/>
    </source>
</evidence>
<keyword evidence="4" id="KW-0479">Metal-binding</keyword>
<sequence length="813" mass="92531">MIKEITMVKKIGIRELIEFTLKSGDLTPTRTSNNTAMLGARIHRKLQKQAGPDYQKEIHLKYQTKLDHVDYQIEGRADGVIIDPDTHAVMVDEIKTSEPAFAELTNDALTRYWGQAKFYAWLLAEQQDVSEVTVQLTYFQTTTEIITRKQEVWQRPQLKEFVDQVLQEFEFWLHLRSSWDKQRNDAAEKLTFPYPKFRASQHQFAGVVYKTIAAHKILLAEAPTGTGKTIATLFPAVKSLASGLGQRIFYLTAKNSTRQVAEKTVAALNDHGAKLKCVTITAKDKICFQTAADCPPGNCPYTDGYYNRNKDALKDLFAHEDIWDRATIERYAKKHTICPFEFSLDASLLADVVIGDYNYLFDPRVYLQRFFADPEPGNIFLIDEAHNLVSRGRDMYSSQLNEDLLKPLLKAIRGHRSTAVQKLRHGLKPLQTAFKSLDDLFDADDVPVVLAEPDEDWLDNLYQALDLLTKWLQDFQQSEFLESVLDVFFALNAFLKIFDFYGPNYQTIVTKKPTRQLTLQCLDPSEYLQDSLHKGDASILFSATLTPLTYYQETLTAKDPDSLVYRIQSPFPLAHQLLVCTNYIQTTYRQRAANLPNIVAALGSLAQGKIGNYLVFLPSYGFLDQVLTAFRATFPEIKTTEQISGATEAERRAFLAQFTSDPNETLVGFAVLGGAYSEGIDLQGNRLIGVAIVSVGLPGLSLENNLLKDYYQVKNQQGYAYAYQLPGFNNVLQASGRVIRGEQDRGVILLIDQRFASSRYRQLFPPHWQNFRLADGPASLDRLIDSFWEEKSDRKLQVQVSQRRRRQLAERFQ</sequence>
<dbReference type="SMART" id="SM00491">
    <property type="entry name" value="HELICc2"/>
    <property type="match status" value="1"/>
</dbReference>
<keyword evidence="21" id="KW-1185">Reference proteome</keyword>
<proteinExistence type="inferred from homology"/>
<keyword evidence="11" id="KW-0408">Iron</keyword>
<comment type="similarity">
    <text evidence="16">Belongs to the helicase family. DinG subfamily.</text>
</comment>
<dbReference type="InterPro" id="IPR027417">
    <property type="entry name" value="P-loop_NTPase"/>
</dbReference>
<dbReference type="InterPro" id="IPR006555">
    <property type="entry name" value="ATP-dep_Helicase_C"/>
</dbReference>
<keyword evidence="5" id="KW-0547">Nucleotide-binding</keyword>
<dbReference type="InterPro" id="IPR042493">
    <property type="entry name" value="XPD_DNA_FeS"/>
</dbReference>